<accession>A0ABQ1GIH8</accession>
<evidence type="ECO:0000313" key="4">
    <source>
        <dbReference type="Proteomes" id="UP000618591"/>
    </source>
</evidence>
<reference evidence="4" key="1">
    <citation type="journal article" date="2019" name="Int. J. Syst. Evol. Microbiol.">
        <title>The Global Catalogue of Microorganisms (GCM) 10K type strain sequencing project: providing services to taxonomists for standard genome sequencing and annotation.</title>
        <authorList>
            <consortium name="The Broad Institute Genomics Platform"/>
            <consortium name="The Broad Institute Genome Sequencing Center for Infectious Disease"/>
            <person name="Wu L."/>
            <person name="Ma J."/>
        </authorList>
    </citation>
    <scope>NUCLEOTIDE SEQUENCE [LARGE SCALE GENOMIC DNA]</scope>
    <source>
        <strain evidence="4">CGMCC 1.10106</strain>
    </source>
</reference>
<dbReference type="Pfam" id="PF01850">
    <property type="entry name" value="PIN"/>
    <property type="match status" value="1"/>
</dbReference>
<protein>
    <recommendedName>
        <fullName evidence="2">PIN domain-containing protein</fullName>
    </recommendedName>
</protein>
<keyword evidence="1" id="KW-0460">Magnesium</keyword>
<dbReference type="Proteomes" id="UP000618591">
    <property type="component" value="Unassembled WGS sequence"/>
</dbReference>
<dbReference type="EMBL" id="BMDW01000006">
    <property type="protein sequence ID" value="GGA44320.1"/>
    <property type="molecule type" value="Genomic_DNA"/>
</dbReference>
<dbReference type="PANTHER" id="PTHR35901">
    <property type="entry name" value="RIBONUCLEASE VAPC3"/>
    <property type="match status" value="1"/>
</dbReference>
<name>A0ABQ1GIH8_9SPHN</name>
<dbReference type="InterPro" id="IPR002716">
    <property type="entry name" value="PIN_dom"/>
</dbReference>
<gene>
    <name evidence="3" type="ORF">GCM10011395_13160</name>
</gene>
<dbReference type="PANTHER" id="PTHR35901:SF1">
    <property type="entry name" value="EXONUCLEASE VAPC9"/>
    <property type="match status" value="1"/>
</dbReference>
<evidence type="ECO:0000256" key="1">
    <source>
        <dbReference type="ARBA" id="ARBA00022842"/>
    </source>
</evidence>
<dbReference type="InterPro" id="IPR044153">
    <property type="entry name" value="PIN_Pae0151-like"/>
</dbReference>
<organism evidence="3 4">
    <name type="scientific">Sphingomonas psychrolutea</name>
    <dbReference type="NCBI Taxonomy" id="1259676"/>
    <lineage>
        <taxon>Bacteria</taxon>
        <taxon>Pseudomonadati</taxon>
        <taxon>Pseudomonadota</taxon>
        <taxon>Alphaproteobacteria</taxon>
        <taxon>Sphingomonadales</taxon>
        <taxon>Sphingomonadaceae</taxon>
        <taxon>Sphingomonas</taxon>
    </lineage>
</organism>
<dbReference type="InterPro" id="IPR029060">
    <property type="entry name" value="PIN-like_dom_sf"/>
</dbReference>
<dbReference type="RefSeq" id="WP_188446065.1">
    <property type="nucleotide sequence ID" value="NZ_BMDW01000006.1"/>
</dbReference>
<evidence type="ECO:0000313" key="3">
    <source>
        <dbReference type="EMBL" id="GGA44320.1"/>
    </source>
</evidence>
<keyword evidence="4" id="KW-1185">Reference proteome</keyword>
<feature type="domain" description="PIN" evidence="2">
    <location>
        <begin position="2"/>
        <end position="126"/>
    </location>
</feature>
<dbReference type="Gene3D" id="3.40.50.1010">
    <property type="entry name" value="5'-nuclease"/>
    <property type="match status" value="1"/>
</dbReference>
<evidence type="ECO:0000259" key="2">
    <source>
        <dbReference type="Pfam" id="PF01850"/>
    </source>
</evidence>
<dbReference type="CDD" id="cd09873">
    <property type="entry name" value="PIN_Pae0151-like"/>
    <property type="match status" value="1"/>
</dbReference>
<dbReference type="InterPro" id="IPR051619">
    <property type="entry name" value="TypeII_TA_RNase_PINc/VapC"/>
</dbReference>
<comment type="caution">
    <text evidence="3">The sequence shown here is derived from an EMBL/GenBank/DDBJ whole genome shotgun (WGS) entry which is preliminary data.</text>
</comment>
<proteinExistence type="predicted"/>
<dbReference type="SUPFAM" id="SSF88723">
    <property type="entry name" value="PIN domain-like"/>
    <property type="match status" value="1"/>
</dbReference>
<sequence>MIIVDTSIVGPFVLPDEAATLPPEIVNRVFDSSLIVPHHWRLEVANMLRTAVRRNRITIGQRETILRRLASLEVIVDWLGQDQVWTTVLALADRFELTPYDAGYLELAQRHDGALATLDRRLAAAAADLSISLVVLEL</sequence>